<evidence type="ECO:0000313" key="1">
    <source>
        <dbReference type="EMBL" id="KAJ6041585.1"/>
    </source>
</evidence>
<gene>
    <name evidence="1" type="ORF">N7460_006975</name>
</gene>
<accession>A0AAD6IBS8</accession>
<keyword evidence="2" id="KW-1185">Reference proteome</keyword>
<reference evidence="1" key="2">
    <citation type="submission" date="2023-01" db="EMBL/GenBank/DDBJ databases">
        <authorList>
            <person name="Petersen C."/>
        </authorList>
    </citation>
    <scope>NUCLEOTIDE SEQUENCE</scope>
    <source>
        <strain evidence="1">IBT 15450</strain>
    </source>
</reference>
<dbReference type="AlphaFoldDB" id="A0AAD6IBS8"/>
<dbReference type="Proteomes" id="UP001219568">
    <property type="component" value="Unassembled WGS sequence"/>
</dbReference>
<reference evidence="1" key="1">
    <citation type="journal article" date="2023" name="IMA Fungus">
        <title>Comparative genomic study of the Penicillium genus elucidates a diverse pangenome and 15 lateral gene transfer events.</title>
        <authorList>
            <person name="Petersen C."/>
            <person name="Sorensen T."/>
            <person name="Nielsen M.R."/>
            <person name="Sondergaard T.E."/>
            <person name="Sorensen J.L."/>
            <person name="Fitzpatrick D.A."/>
            <person name="Frisvad J.C."/>
            <person name="Nielsen K.L."/>
        </authorList>
    </citation>
    <scope>NUCLEOTIDE SEQUENCE</scope>
    <source>
        <strain evidence="1">IBT 15450</strain>
    </source>
</reference>
<evidence type="ECO:0000313" key="2">
    <source>
        <dbReference type="Proteomes" id="UP001219568"/>
    </source>
</evidence>
<protein>
    <submittedName>
        <fullName evidence="1">Uncharacterized protein</fullName>
    </submittedName>
</protein>
<sequence length="145" mass="15805">MMNKQTITPSISPPLFLKPRHQPLDNTAQTAPLVFFLHPGYADSHNILLTLPAFDTGGVHHGTAHTACAILTNCRWDGCQDDEKYPVVPTFDHFRCPVSLPSLYSSAPILTSSADDAIRRDISCRITASALPNETTHIIPAAQSD</sequence>
<dbReference type="EMBL" id="JAQJZL010000005">
    <property type="protein sequence ID" value="KAJ6041585.1"/>
    <property type="molecule type" value="Genomic_DNA"/>
</dbReference>
<name>A0AAD6IBS8_PENCN</name>
<comment type="caution">
    <text evidence="1">The sequence shown here is derived from an EMBL/GenBank/DDBJ whole genome shotgun (WGS) entry which is preliminary data.</text>
</comment>
<organism evidence="1 2">
    <name type="scientific">Penicillium canescens</name>
    <dbReference type="NCBI Taxonomy" id="5083"/>
    <lineage>
        <taxon>Eukaryota</taxon>
        <taxon>Fungi</taxon>
        <taxon>Dikarya</taxon>
        <taxon>Ascomycota</taxon>
        <taxon>Pezizomycotina</taxon>
        <taxon>Eurotiomycetes</taxon>
        <taxon>Eurotiomycetidae</taxon>
        <taxon>Eurotiales</taxon>
        <taxon>Aspergillaceae</taxon>
        <taxon>Penicillium</taxon>
    </lineage>
</organism>
<proteinExistence type="predicted"/>